<comment type="subcellular location">
    <subcellularLocation>
        <location evidence="1">Mitochondrion</location>
    </subcellularLocation>
</comment>
<feature type="binding site" evidence="11">
    <location>
        <position position="213"/>
    </location>
    <ligand>
        <name>S-adenosyl-L-methionine</name>
        <dbReference type="ChEBI" id="CHEBI:59789"/>
    </ligand>
</feature>
<evidence type="ECO:0000256" key="4">
    <source>
        <dbReference type="ARBA" id="ARBA00022679"/>
    </source>
</evidence>
<evidence type="ECO:0000313" key="14">
    <source>
        <dbReference type="EMBL" id="CAL1169087.1"/>
    </source>
</evidence>
<name>A0A9P1DS63_9DINO</name>
<keyword evidence="8" id="KW-0496">Mitochondrion</keyword>
<dbReference type="Proteomes" id="UP001152797">
    <property type="component" value="Unassembled WGS sequence"/>
</dbReference>
<dbReference type="GO" id="GO:0005762">
    <property type="term" value="C:mitochondrial large ribosomal subunit"/>
    <property type="evidence" value="ECO:0007669"/>
    <property type="project" value="TreeGrafter"/>
</dbReference>
<evidence type="ECO:0000256" key="1">
    <source>
        <dbReference type="ARBA" id="ARBA00004173"/>
    </source>
</evidence>
<keyword evidence="4 11" id="KW-0808">Transferase</keyword>
<dbReference type="GO" id="GO:0003723">
    <property type="term" value="F:RNA binding"/>
    <property type="evidence" value="ECO:0007669"/>
    <property type="project" value="UniProtKB-UniRule"/>
</dbReference>
<dbReference type="GO" id="GO:0031167">
    <property type="term" value="P:rRNA methylation"/>
    <property type="evidence" value="ECO:0007669"/>
    <property type="project" value="TreeGrafter"/>
</dbReference>
<evidence type="ECO:0000256" key="11">
    <source>
        <dbReference type="PROSITE-ProRule" id="PRU01023"/>
    </source>
</evidence>
<feature type="binding site" evidence="11">
    <location>
        <position position="173"/>
    </location>
    <ligand>
        <name>S-adenosyl-L-methionine</name>
        <dbReference type="ChEBI" id="CHEBI:59789"/>
    </ligand>
</feature>
<comment type="catalytic activity">
    <reaction evidence="10">
        <text>a cytidine in rRNA + S-adenosyl-L-methionine = a 5-methylcytidine in rRNA + S-adenosyl-L-homocysteine + H(+)</text>
        <dbReference type="Rhea" id="RHEA:61484"/>
        <dbReference type="Rhea" id="RHEA-COMP:15836"/>
        <dbReference type="Rhea" id="RHEA-COMP:15837"/>
        <dbReference type="ChEBI" id="CHEBI:15378"/>
        <dbReference type="ChEBI" id="CHEBI:57856"/>
        <dbReference type="ChEBI" id="CHEBI:59789"/>
        <dbReference type="ChEBI" id="CHEBI:74483"/>
        <dbReference type="ChEBI" id="CHEBI:82748"/>
    </reaction>
</comment>
<evidence type="ECO:0000256" key="5">
    <source>
        <dbReference type="ARBA" id="ARBA00022691"/>
    </source>
</evidence>
<evidence type="ECO:0000259" key="12">
    <source>
        <dbReference type="PROSITE" id="PS51686"/>
    </source>
</evidence>
<reference evidence="13" key="1">
    <citation type="submission" date="2022-10" db="EMBL/GenBank/DDBJ databases">
        <authorList>
            <person name="Chen Y."/>
            <person name="Dougan E. K."/>
            <person name="Chan C."/>
            <person name="Rhodes N."/>
            <person name="Thang M."/>
        </authorList>
    </citation>
    <scope>NUCLEOTIDE SEQUENCE</scope>
</reference>
<keyword evidence="15" id="KW-1185">Reference proteome</keyword>
<dbReference type="InterPro" id="IPR023267">
    <property type="entry name" value="RCMT"/>
</dbReference>
<evidence type="ECO:0000256" key="10">
    <source>
        <dbReference type="ARBA" id="ARBA00049302"/>
    </source>
</evidence>
<comment type="caution">
    <text evidence="13">The sequence shown here is derived from an EMBL/GenBank/DDBJ whole genome shotgun (WGS) entry which is preliminary data.</text>
</comment>
<evidence type="ECO:0000256" key="2">
    <source>
        <dbReference type="ARBA" id="ARBA00022552"/>
    </source>
</evidence>
<dbReference type="InterPro" id="IPR049560">
    <property type="entry name" value="MeTrfase_RsmB-F_NOP2_cat"/>
</dbReference>
<keyword evidence="5 11" id="KW-0949">S-adenosyl-L-methionine</keyword>
<evidence type="ECO:0000313" key="13">
    <source>
        <dbReference type="EMBL" id="CAI4015712.1"/>
    </source>
</evidence>
<reference evidence="14" key="2">
    <citation type="submission" date="2024-04" db="EMBL/GenBank/DDBJ databases">
        <authorList>
            <person name="Chen Y."/>
            <person name="Shah S."/>
            <person name="Dougan E. K."/>
            <person name="Thang M."/>
            <person name="Chan C."/>
        </authorList>
    </citation>
    <scope>NUCLEOTIDE SEQUENCE [LARGE SCALE GENOMIC DNA]</scope>
</reference>
<dbReference type="EMBL" id="CAMXCT010006545">
    <property type="protein sequence ID" value="CAI4015712.1"/>
    <property type="molecule type" value="Genomic_DNA"/>
</dbReference>
<accession>A0A9P1DS63</accession>
<protein>
    <recommendedName>
        <fullName evidence="9">NOL1/NOP2/Sun domain family member 4</fullName>
    </recommendedName>
</protein>
<dbReference type="EMBL" id="CAMXCT020006545">
    <property type="protein sequence ID" value="CAL1169087.1"/>
    <property type="molecule type" value="Genomic_DNA"/>
</dbReference>
<dbReference type="Gene3D" id="3.40.50.150">
    <property type="entry name" value="Vaccinia Virus protein VP39"/>
    <property type="match status" value="1"/>
</dbReference>
<dbReference type="PANTHER" id="PTHR22808:SF3">
    <property type="entry name" value="5-METHYLCYTOSINE RRNA METHYLTRANSFERASE NSUN4"/>
    <property type="match status" value="1"/>
</dbReference>
<evidence type="ECO:0000256" key="3">
    <source>
        <dbReference type="ARBA" id="ARBA00022603"/>
    </source>
</evidence>
<evidence type="ECO:0000256" key="8">
    <source>
        <dbReference type="ARBA" id="ARBA00023128"/>
    </source>
</evidence>
<keyword evidence="2" id="KW-0698">rRNA processing</keyword>
<comment type="caution">
    <text evidence="11">Lacks conserved residue(s) required for the propagation of feature annotation.</text>
</comment>
<keyword evidence="7" id="KW-0809">Transit peptide</keyword>
<dbReference type="OrthoDB" id="427002at2759"/>
<evidence type="ECO:0000256" key="6">
    <source>
        <dbReference type="ARBA" id="ARBA00022884"/>
    </source>
</evidence>
<comment type="similarity">
    <text evidence="11">Belongs to the class I-like SAM-binding methyltransferase superfamily. RsmB/NOP family.</text>
</comment>
<feature type="domain" description="SAM-dependent MTase RsmB/NOP-type" evidence="12">
    <location>
        <begin position="112"/>
        <end position="357"/>
    </location>
</feature>
<dbReference type="EMBL" id="CAMXCT030006545">
    <property type="protein sequence ID" value="CAL4803024.1"/>
    <property type="molecule type" value="Genomic_DNA"/>
</dbReference>
<evidence type="ECO:0000256" key="9">
    <source>
        <dbReference type="ARBA" id="ARBA00042050"/>
    </source>
</evidence>
<dbReference type="SUPFAM" id="SSF53335">
    <property type="entry name" value="S-adenosyl-L-methionine-dependent methyltransferases"/>
    <property type="match status" value="1"/>
</dbReference>
<dbReference type="PROSITE" id="PS51686">
    <property type="entry name" value="SAM_MT_RSMB_NOP"/>
    <property type="match status" value="1"/>
</dbReference>
<proteinExistence type="inferred from homology"/>
<keyword evidence="6 11" id="KW-0694">RNA-binding</keyword>
<dbReference type="InterPro" id="IPR029063">
    <property type="entry name" value="SAM-dependent_MTases_sf"/>
</dbReference>
<dbReference type="AlphaFoldDB" id="A0A9P1DS63"/>
<gene>
    <name evidence="13" type="ORF">C1SCF055_LOCUS40526</name>
</gene>
<evidence type="ECO:0000313" key="15">
    <source>
        <dbReference type="Proteomes" id="UP001152797"/>
    </source>
</evidence>
<keyword evidence="3 11" id="KW-0489">Methyltransferase</keyword>
<dbReference type="Pfam" id="PF01189">
    <property type="entry name" value="Methyltr_RsmB-F"/>
    <property type="match status" value="1"/>
</dbReference>
<evidence type="ECO:0000256" key="7">
    <source>
        <dbReference type="ARBA" id="ARBA00022946"/>
    </source>
</evidence>
<dbReference type="GO" id="GO:0008173">
    <property type="term" value="F:RNA methyltransferase activity"/>
    <property type="evidence" value="ECO:0007669"/>
    <property type="project" value="InterPro"/>
</dbReference>
<organism evidence="13">
    <name type="scientific">Cladocopium goreaui</name>
    <dbReference type="NCBI Taxonomy" id="2562237"/>
    <lineage>
        <taxon>Eukaryota</taxon>
        <taxon>Sar</taxon>
        <taxon>Alveolata</taxon>
        <taxon>Dinophyceae</taxon>
        <taxon>Suessiales</taxon>
        <taxon>Symbiodiniaceae</taxon>
        <taxon>Cladocopium</taxon>
    </lineage>
</organism>
<dbReference type="InterPro" id="IPR001678">
    <property type="entry name" value="MeTrfase_RsmB-F_NOP2_dom"/>
</dbReference>
<sequence>MALRREEGWHSSHQSHFGRDRWEELRIALERDHEHLCYVNPFLPASEKEVICEDYSLQPSCIPGAYDFCLPPTERQFPVVDAGDERHIFVDKLREERHELELRAPGEEIAPFALSEGSSLVVSAALQVEEGDTVLDACANGITSLVLAGGLFPRCPRGQALPHDLQGRLVCNEMVKSKASRLQQTMHTLLPWRLFDVNAAAGHAPRVVFTSVDMATTSNAAERLGPYDKILLGPPCTEDKEMLRGSAPGGLSKWSAATAKVNAERQLKWLHNSLWLLREGGVVLYFTRALSVEEGDGVIQRLFQRVEGLFDLQVMPLEELVAGFVPGLSAEPTDWGARIMPDKTSFGPMFFSRLRLLRRRHQGHEQATGFVSLGP</sequence>
<dbReference type="PANTHER" id="PTHR22808">
    <property type="entry name" value="NCL1 YEAST -RELATED NOL1/NOP2/FMU SUN DOMAIN-CONTAINING"/>
    <property type="match status" value="1"/>
</dbReference>